<dbReference type="InterPro" id="IPR011074">
    <property type="entry name" value="CRAL/TRIO_N_dom"/>
</dbReference>
<evidence type="ECO:0000256" key="1">
    <source>
        <dbReference type="SAM" id="MobiDB-lite"/>
    </source>
</evidence>
<gene>
    <name evidence="3" type="ORF">GUJ93_ZPchr0006g44785</name>
</gene>
<name>A0A8J5VV91_ZIZPA</name>
<feature type="compositionally biased region" description="Acidic residues" evidence="1">
    <location>
        <begin position="178"/>
        <end position="188"/>
    </location>
</feature>
<dbReference type="EMBL" id="JAAALK010000283">
    <property type="protein sequence ID" value="KAG8072421.1"/>
    <property type="molecule type" value="Genomic_DNA"/>
</dbReference>
<sequence length="238" mass="26513">MSSASSLNKADGKEAALFEEQLRKIGAVRAALGQLSGKKALYCSDASIARYLIARNWDVKKATKMLKKTLEWRSEYKPDEIRWDEIADEAATGKIYRTDYVDKSGRSILIMRPACQMKEDESKMPLFWSPENSLLASEPYVMNKDMPQEGCSGLKTEETASENREEETESESENKEEAESESEREETEAVSGKREENQSESETRKEAEISPMAVESTSLPGEGITPAEKSGSCSLSDP</sequence>
<dbReference type="Proteomes" id="UP000729402">
    <property type="component" value="Unassembled WGS sequence"/>
</dbReference>
<dbReference type="OrthoDB" id="1724913at2759"/>
<keyword evidence="4" id="KW-1185">Reference proteome</keyword>
<dbReference type="InterPro" id="IPR052578">
    <property type="entry name" value="PI_Transfer_CRAL-TRIO"/>
</dbReference>
<reference evidence="3" key="1">
    <citation type="journal article" date="2021" name="bioRxiv">
        <title>Whole Genome Assembly and Annotation of Northern Wild Rice, Zizania palustris L., Supports a Whole Genome Duplication in the Zizania Genus.</title>
        <authorList>
            <person name="Haas M."/>
            <person name="Kono T."/>
            <person name="Macchietto M."/>
            <person name="Millas R."/>
            <person name="McGilp L."/>
            <person name="Shao M."/>
            <person name="Duquette J."/>
            <person name="Hirsch C.N."/>
            <person name="Kimball J."/>
        </authorList>
    </citation>
    <scope>NUCLEOTIDE SEQUENCE</scope>
    <source>
        <tissue evidence="3">Fresh leaf tissue</tissue>
    </source>
</reference>
<accession>A0A8J5VV91</accession>
<dbReference type="SMART" id="SM01100">
    <property type="entry name" value="CRAL_TRIO_N"/>
    <property type="match status" value="1"/>
</dbReference>
<dbReference type="PANTHER" id="PTHR45824">
    <property type="entry name" value="GH16843P"/>
    <property type="match status" value="1"/>
</dbReference>
<comment type="caution">
    <text evidence="3">The sequence shown here is derived from an EMBL/GenBank/DDBJ whole genome shotgun (WGS) entry which is preliminary data.</text>
</comment>
<evidence type="ECO:0000313" key="3">
    <source>
        <dbReference type="EMBL" id="KAG8072421.1"/>
    </source>
</evidence>
<reference evidence="3" key="2">
    <citation type="submission" date="2021-02" db="EMBL/GenBank/DDBJ databases">
        <authorList>
            <person name="Kimball J.A."/>
            <person name="Haas M.W."/>
            <person name="Macchietto M."/>
            <person name="Kono T."/>
            <person name="Duquette J."/>
            <person name="Shao M."/>
        </authorList>
    </citation>
    <scope>NUCLEOTIDE SEQUENCE</scope>
    <source>
        <tissue evidence="3">Fresh leaf tissue</tissue>
    </source>
</reference>
<organism evidence="3 4">
    <name type="scientific">Zizania palustris</name>
    <name type="common">Northern wild rice</name>
    <dbReference type="NCBI Taxonomy" id="103762"/>
    <lineage>
        <taxon>Eukaryota</taxon>
        <taxon>Viridiplantae</taxon>
        <taxon>Streptophyta</taxon>
        <taxon>Embryophyta</taxon>
        <taxon>Tracheophyta</taxon>
        <taxon>Spermatophyta</taxon>
        <taxon>Magnoliopsida</taxon>
        <taxon>Liliopsida</taxon>
        <taxon>Poales</taxon>
        <taxon>Poaceae</taxon>
        <taxon>BOP clade</taxon>
        <taxon>Oryzoideae</taxon>
        <taxon>Oryzeae</taxon>
        <taxon>Zizaniinae</taxon>
        <taxon>Zizania</taxon>
    </lineage>
</organism>
<feature type="compositionally biased region" description="Basic and acidic residues" evidence="1">
    <location>
        <begin position="191"/>
        <end position="208"/>
    </location>
</feature>
<feature type="region of interest" description="Disordered" evidence="1">
    <location>
        <begin position="143"/>
        <end position="238"/>
    </location>
</feature>
<proteinExistence type="predicted"/>
<dbReference type="PANTHER" id="PTHR45824:SF6">
    <property type="entry name" value="F16L1.9 PROTEIN"/>
    <property type="match status" value="1"/>
</dbReference>
<protein>
    <recommendedName>
        <fullName evidence="2">CRAL/TRIO N-terminal domain-containing protein</fullName>
    </recommendedName>
</protein>
<dbReference type="Pfam" id="PF03765">
    <property type="entry name" value="CRAL_TRIO_N"/>
    <property type="match status" value="1"/>
</dbReference>
<dbReference type="GO" id="GO:0008526">
    <property type="term" value="F:phosphatidylinositol transfer activity"/>
    <property type="evidence" value="ECO:0007669"/>
    <property type="project" value="TreeGrafter"/>
</dbReference>
<dbReference type="AlphaFoldDB" id="A0A8J5VV91"/>
<evidence type="ECO:0000313" key="4">
    <source>
        <dbReference type="Proteomes" id="UP000729402"/>
    </source>
</evidence>
<feature type="domain" description="CRAL/TRIO N-terminal" evidence="2">
    <location>
        <begin position="44"/>
        <end position="69"/>
    </location>
</feature>
<evidence type="ECO:0000259" key="2">
    <source>
        <dbReference type="SMART" id="SM01100"/>
    </source>
</evidence>